<protein>
    <recommendedName>
        <fullName evidence="3">TIGR02270 family protein</fullName>
    </recommendedName>
</protein>
<organism evidence="1 2">
    <name type="scientific">Pseudoalteromonas piscicida</name>
    <dbReference type="NCBI Taxonomy" id="43662"/>
    <lineage>
        <taxon>Bacteria</taxon>
        <taxon>Pseudomonadati</taxon>
        <taxon>Pseudomonadota</taxon>
        <taxon>Gammaproteobacteria</taxon>
        <taxon>Alteromonadales</taxon>
        <taxon>Pseudoalteromonadaceae</taxon>
        <taxon>Pseudoalteromonas</taxon>
    </lineage>
</organism>
<name>A0A2A5JKF4_PSEO7</name>
<dbReference type="RefSeq" id="WP_099644013.1">
    <property type="nucleotide sequence ID" value="NZ_NKHF01000105.1"/>
</dbReference>
<comment type="caution">
    <text evidence="1">The sequence shown here is derived from an EMBL/GenBank/DDBJ whole genome shotgun (WGS) entry which is preliminary data.</text>
</comment>
<accession>A0A2A5JKF4</accession>
<sequence>MLLATTKLAVHRQQLKSLWRHYEKLNTRQVVEQGRLYALEQQLLNHLYTLAATDEAHWINLSQIERLVNGSIEEVFELTQEIDSPPLLLLIKHLFGTRDFSGETDEVLAAIGRSPVLADLLVHNLSAWQLDFGDALRQRILSTDECWPTSLICMAFSSVSLSRHQLLAALEHSNPEIAFAVLVNMWIEGNDQLSQQLIKRFAMTDDVAIKAKLLQLAGLLDDPNWDEPSLLYCQQNPSYIAEVCPYFSHTRSLQNLVQLLQVPSTAKGAYEAWKQITNIELPEESAISDVKTGVKSQKSQKLPSFKQAEYERQALASANIHYQLAGRDELAPNQWLDQGVVGLAVQRKLAKLPSRSLGAALYFVQMHERQWQLVKKELMAC</sequence>
<keyword evidence="2" id="KW-1185">Reference proteome</keyword>
<evidence type="ECO:0000313" key="1">
    <source>
        <dbReference type="EMBL" id="PCK29711.1"/>
    </source>
</evidence>
<dbReference type="Proteomes" id="UP000228621">
    <property type="component" value="Unassembled WGS sequence"/>
</dbReference>
<proteinExistence type="predicted"/>
<dbReference type="OrthoDB" id="6292098at2"/>
<evidence type="ECO:0000313" key="2">
    <source>
        <dbReference type="Proteomes" id="UP000228621"/>
    </source>
</evidence>
<dbReference type="EMBL" id="NKHF01000105">
    <property type="protein sequence ID" value="PCK29711.1"/>
    <property type="molecule type" value="Genomic_DNA"/>
</dbReference>
<evidence type="ECO:0008006" key="3">
    <source>
        <dbReference type="Google" id="ProtNLM"/>
    </source>
</evidence>
<gene>
    <name evidence="1" type="ORF">CEX98_21305</name>
</gene>
<reference evidence="2" key="1">
    <citation type="journal article" date="2019" name="Genome Announc.">
        <title>Draft Genome Sequence of Pseudoalteromonas piscicida Strain 36Y ROTHPW, an Hypersaline Seawater Isolate from the South Coast of Sonora, Mexico.</title>
        <authorList>
            <person name="Sanchez-Diaz R."/>
            <person name="Molina-Garza Z.J."/>
            <person name="Cruz-Suarez L.E."/>
            <person name="Selvin J."/>
            <person name="Kiran G.S."/>
            <person name="Ibarra-Gamez J.C."/>
            <person name="Gomez-Gil B."/>
            <person name="Galaviz-Silva L."/>
        </authorList>
    </citation>
    <scope>NUCLEOTIDE SEQUENCE [LARGE SCALE GENOMIC DNA]</scope>
    <source>
        <strain evidence="2">36Y_RITHPW</strain>
    </source>
</reference>
<dbReference type="AlphaFoldDB" id="A0A2A5JKF4"/>